<dbReference type="InterPro" id="IPR002347">
    <property type="entry name" value="SDR_fam"/>
</dbReference>
<feature type="region of interest" description="Disordered" evidence="4">
    <location>
        <begin position="277"/>
        <end position="297"/>
    </location>
</feature>
<dbReference type="PANTHER" id="PTHR44169">
    <property type="entry name" value="NADPH-DEPENDENT 1-ACYLDIHYDROXYACETONE PHOSPHATE REDUCTASE"/>
    <property type="match status" value="1"/>
</dbReference>
<accession>A0ABD5Y544</accession>
<protein>
    <submittedName>
        <fullName evidence="5">SDR family oxidoreductase</fullName>
        <ecNumber evidence="5">1.1.-.-</ecNumber>
    </submittedName>
</protein>
<evidence type="ECO:0000313" key="5">
    <source>
        <dbReference type="EMBL" id="MFC7142527.1"/>
    </source>
</evidence>
<dbReference type="SUPFAM" id="SSF51735">
    <property type="entry name" value="NAD(P)-binding Rossmann-fold domains"/>
    <property type="match status" value="1"/>
</dbReference>
<keyword evidence="2 5" id="KW-0560">Oxidoreductase</keyword>
<proteinExistence type="inferred from homology"/>
<dbReference type="PRINTS" id="PR00081">
    <property type="entry name" value="GDHRDH"/>
</dbReference>
<dbReference type="PRINTS" id="PR00080">
    <property type="entry name" value="SDRFAMILY"/>
</dbReference>
<dbReference type="InterPro" id="IPR036291">
    <property type="entry name" value="NAD(P)-bd_dom_sf"/>
</dbReference>
<evidence type="ECO:0000313" key="6">
    <source>
        <dbReference type="Proteomes" id="UP001596432"/>
    </source>
</evidence>
<dbReference type="CDD" id="cd05374">
    <property type="entry name" value="17beta-HSD-like_SDR_c"/>
    <property type="match status" value="1"/>
</dbReference>
<comment type="caution">
    <text evidence="5">The sequence shown here is derived from an EMBL/GenBank/DDBJ whole genome shotgun (WGS) entry which is preliminary data.</text>
</comment>
<gene>
    <name evidence="5" type="ORF">ACFQMA_22160</name>
</gene>
<dbReference type="PANTHER" id="PTHR44169:SF6">
    <property type="entry name" value="NADPH-DEPENDENT 1-ACYLDIHYDROXYACETONE PHOSPHATE REDUCTASE"/>
    <property type="match status" value="1"/>
</dbReference>
<dbReference type="EMBL" id="JBHTAS010000001">
    <property type="protein sequence ID" value="MFC7142527.1"/>
    <property type="molecule type" value="Genomic_DNA"/>
</dbReference>
<dbReference type="RefSeq" id="WP_274323592.1">
    <property type="nucleotide sequence ID" value="NZ_CP118158.1"/>
</dbReference>
<dbReference type="Proteomes" id="UP001596432">
    <property type="component" value="Unassembled WGS sequence"/>
</dbReference>
<dbReference type="Pfam" id="PF00106">
    <property type="entry name" value="adh_short"/>
    <property type="match status" value="1"/>
</dbReference>
<name>A0ABD5Y544_9EURY</name>
<dbReference type="AlphaFoldDB" id="A0ABD5Y544"/>
<evidence type="ECO:0000256" key="1">
    <source>
        <dbReference type="ARBA" id="ARBA00006484"/>
    </source>
</evidence>
<evidence type="ECO:0000256" key="2">
    <source>
        <dbReference type="ARBA" id="ARBA00023002"/>
    </source>
</evidence>
<keyword evidence="6" id="KW-1185">Reference proteome</keyword>
<dbReference type="EC" id="1.1.-.-" evidence="5"/>
<comment type="similarity">
    <text evidence="1 3">Belongs to the short-chain dehydrogenases/reductases (SDR) family.</text>
</comment>
<dbReference type="GeneID" id="78822872"/>
<evidence type="ECO:0000256" key="3">
    <source>
        <dbReference type="RuleBase" id="RU000363"/>
    </source>
</evidence>
<feature type="compositionally biased region" description="Basic and acidic residues" evidence="4">
    <location>
        <begin position="282"/>
        <end position="297"/>
    </location>
</feature>
<sequence>MRKTVLVTGCSSGIGRATARRFLAGGWEVFATARDGADVRDLAAAGCRTAELDVTDPAAVDDAVRRVFDEFGRLDCLINNAGYGQFGPIEDVPGDAVRRQFEVNTFGPLQLIRAVLPAMRARGRGTVVNVTAGVGGLTPPGLGIYTASKFALESATDALRQEVSHLGVDVVTVEPGFVATDFYDRALAEIESTPHTDAYEDLYRVLESIDVVERGGPGINSPERVADVLFEAAEAPNPKPVYRVGPSAKLGTAAGALVRGRLRHSLSRLGVRALASGPAQRALDRRRPDRPRGVVRR</sequence>
<evidence type="ECO:0000256" key="4">
    <source>
        <dbReference type="SAM" id="MobiDB-lite"/>
    </source>
</evidence>
<organism evidence="5 6">
    <name type="scientific">Halosimplex aquaticum</name>
    <dbReference type="NCBI Taxonomy" id="3026162"/>
    <lineage>
        <taxon>Archaea</taxon>
        <taxon>Methanobacteriati</taxon>
        <taxon>Methanobacteriota</taxon>
        <taxon>Stenosarchaea group</taxon>
        <taxon>Halobacteria</taxon>
        <taxon>Halobacteriales</taxon>
        <taxon>Haloarculaceae</taxon>
        <taxon>Halosimplex</taxon>
    </lineage>
</organism>
<dbReference type="GO" id="GO:0016491">
    <property type="term" value="F:oxidoreductase activity"/>
    <property type="evidence" value="ECO:0007669"/>
    <property type="project" value="UniProtKB-KW"/>
</dbReference>
<reference evidence="5 6" key="1">
    <citation type="journal article" date="2019" name="Int. J. Syst. Evol. Microbiol.">
        <title>The Global Catalogue of Microorganisms (GCM) 10K type strain sequencing project: providing services to taxonomists for standard genome sequencing and annotation.</title>
        <authorList>
            <consortium name="The Broad Institute Genomics Platform"/>
            <consortium name="The Broad Institute Genome Sequencing Center for Infectious Disease"/>
            <person name="Wu L."/>
            <person name="Ma J."/>
        </authorList>
    </citation>
    <scope>NUCLEOTIDE SEQUENCE [LARGE SCALE GENOMIC DNA]</scope>
    <source>
        <strain evidence="5 6">XZYJT29</strain>
    </source>
</reference>
<dbReference type="Gene3D" id="3.40.50.720">
    <property type="entry name" value="NAD(P)-binding Rossmann-like Domain"/>
    <property type="match status" value="1"/>
</dbReference>